<name>A0A385Z982_9PSED</name>
<feature type="chain" id="PRO_5017309306" description="DUF4148 domain-containing protein" evidence="1">
    <location>
        <begin position="21"/>
        <end position="65"/>
    </location>
</feature>
<keyword evidence="1" id="KW-0732">Signal</keyword>
<proteinExistence type="predicted"/>
<organism evidence="2 3">
    <name type="scientific">Pseudomonas cavernae</name>
    <dbReference type="NCBI Taxonomy" id="2320867"/>
    <lineage>
        <taxon>Bacteria</taxon>
        <taxon>Pseudomonadati</taxon>
        <taxon>Pseudomonadota</taxon>
        <taxon>Gammaproteobacteria</taxon>
        <taxon>Pseudomonadales</taxon>
        <taxon>Pseudomonadaceae</taxon>
        <taxon>Pseudomonas</taxon>
    </lineage>
</organism>
<gene>
    <name evidence="2" type="ORF">D3880_21085</name>
</gene>
<reference evidence="3" key="1">
    <citation type="submission" date="2018-09" db="EMBL/GenBank/DDBJ databases">
        <authorList>
            <person name="Zhu H."/>
        </authorList>
    </citation>
    <scope>NUCLEOTIDE SEQUENCE [LARGE SCALE GENOMIC DNA]</scope>
    <source>
        <strain evidence="3">K2W31S-8</strain>
    </source>
</reference>
<sequence length="65" mass="6837">MRTPLATLAMTLLVSQGVLADDNTYLNARNDSDRAQAQVAKHRHVDHHAIAPAKAAVPAPAAPDA</sequence>
<evidence type="ECO:0000256" key="1">
    <source>
        <dbReference type="SAM" id="SignalP"/>
    </source>
</evidence>
<feature type="signal peptide" evidence="1">
    <location>
        <begin position="1"/>
        <end position="20"/>
    </location>
</feature>
<dbReference type="EMBL" id="CP032419">
    <property type="protein sequence ID" value="AYC34713.1"/>
    <property type="molecule type" value="Genomic_DNA"/>
</dbReference>
<dbReference type="AlphaFoldDB" id="A0A385Z982"/>
<dbReference type="RefSeq" id="WP_119895365.1">
    <property type="nucleotide sequence ID" value="NZ_CP032419.1"/>
</dbReference>
<keyword evidence="3" id="KW-1185">Reference proteome</keyword>
<protein>
    <recommendedName>
        <fullName evidence="4">DUF4148 domain-containing protein</fullName>
    </recommendedName>
</protein>
<accession>A0A385Z982</accession>
<evidence type="ECO:0000313" key="3">
    <source>
        <dbReference type="Proteomes" id="UP000265560"/>
    </source>
</evidence>
<dbReference type="KEGG" id="pcav:D3880_21085"/>
<evidence type="ECO:0000313" key="2">
    <source>
        <dbReference type="EMBL" id="AYC34713.1"/>
    </source>
</evidence>
<dbReference type="Proteomes" id="UP000265560">
    <property type="component" value="Chromosome"/>
</dbReference>
<evidence type="ECO:0008006" key="4">
    <source>
        <dbReference type="Google" id="ProtNLM"/>
    </source>
</evidence>